<name>A0AC35UDX6_9BILA</name>
<evidence type="ECO:0000313" key="2">
    <source>
        <dbReference type="WBParaSite" id="RSKR_0001060100.1"/>
    </source>
</evidence>
<proteinExistence type="predicted"/>
<sequence length="811" mass="92672">MDDDSDTMTDEIEVKVNSRKRHANSEALNKMKEQMRTYQYTTSLSSKELTETVEKDCESLNCKGIKTCGIKRHTLCRDGIKIEQTKANISTINRLRTIYHISETEHVCGKCIDDALKMDIGIQCEDYANWRIRWVKNSRRPPSARTFIQEEVLPFWLECNSCSKWRPSSQISLEPEDVLSFTCHDCNEPEDPNVQISTQNEFINSFTVFPLIHNSPASHYLMSEYFYDEVNMSPNNTTKIYTSNTSHFIRPFHLPDKNLIAFTFLPDTMEIDELNEFVEFQKEQTPYLGIRNLIIALWSMDPYNYLTLQKCQSYLICRGMGRIWYKKHLKRVYDFLNIKNLINFGVLPFDKTNFIDSDSNVIIIGAGISSLTAARQIRSFGVKVTILEARDVIGGRMQDDTSLGVAVGKGAQLITGTFNNPLVVALNQLNIPSKHLTDYCPLLDSVKGNEIKRYDDKISEEHYSCILDAVKAWTKVTKKDSPLNDVMMAMHITFKEKSSFVWRSQYERLVHWHTGNIEFSCGARIENVSALNWDQNEAASQFAGSHSLLTEGSRKLIEKLAEGTEIHLKHAVKEITYEKNKPIVVKCKNGKSFTADKVIMAIPLAVYQKENIKFNPPLPSTKTRAYKSLGAGLIEKVAVKFKTRFWAKLLKEDGQLNYFGCVPSGERDRGLFNMFYDFSKISDESSSENCYVLMSYVCGKSVEVVNMYDDKTVVNMFVGKLETMFPELSIPEPIGHVVTHWGRDEYIGMSYSYVKVDGRGEDYDLLAQPIDDRIFFAGECCNRYYPQTMTGAMITGLREAGNVIRSCLRDG</sequence>
<evidence type="ECO:0000313" key="1">
    <source>
        <dbReference type="Proteomes" id="UP000095286"/>
    </source>
</evidence>
<organism evidence="1 2">
    <name type="scientific">Rhabditophanes sp. KR3021</name>
    <dbReference type="NCBI Taxonomy" id="114890"/>
    <lineage>
        <taxon>Eukaryota</taxon>
        <taxon>Metazoa</taxon>
        <taxon>Ecdysozoa</taxon>
        <taxon>Nematoda</taxon>
        <taxon>Chromadorea</taxon>
        <taxon>Rhabditida</taxon>
        <taxon>Tylenchina</taxon>
        <taxon>Panagrolaimomorpha</taxon>
        <taxon>Strongyloidoidea</taxon>
        <taxon>Alloionematidae</taxon>
        <taxon>Rhabditophanes</taxon>
    </lineage>
</organism>
<dbReference type="Proteomes" id="UP000095286">
    <property type="component" value="Unplaced"/>
</dbReference>
<dbReference type="WBParaSite" id="RSKR_0001060100.1">
    <property type="protein sequence ID" value="RSKR_0001060100.1"/>
    <property type="gene ID" value="RSKR_0001060100"/>
</dbReference>
<accession>A0AC35UDX6</accession>
<protein>
    <submittedName>
        <fullName evidence="2">SWIRM domain-containing protein</fullName>
    </submittedName>
</protein>
<reference evidence="2" key="1">
    <citation type="submission" date="2016-11" db="UniProtKB">
        <authorList>
            <consortium name="WormBaseParasite"/>
        </authorList>
    </citation>
    <scope>IDENTIFICATION</scope>
    <source>
        <strain evidence="2">KR3021</strain>
    </source>
</reference>